<organism evidence="4 5">
    <name type="scientific">Cohnella soli</name>
    <dbReference type="NCBI Taxonomy" id="425005"/>
    <lineage>
        <taxon>Bacteria</taxon>
        <taxon>Bacillati</taxon>
        <taxon>Bacillota</taxon>
        <taxon>Bacilli</taxon>
        <taxon>Bacillales</taxon>
        <taxon>Paenibacillaceae</taxon>
        <taxon>Cohnella</taxon>
    </lineage>
</organism>
<dbReference type="SUPFAM" id="SSF53850">
    <property type="entry name" value="Periplasmic binding protein-like II"/>
    <property type="match status" value="1"/>
</dbReference>
<evidence type="ECO:0000256" key="2">
    <source>
        <dbReference type="SAM" id="SignalP"/>
    </source>
</evidence>
<name>A0ABW0I229_9BACL</name>
<protein>
    <submittedName>
        <fullName evidence="4">ABC transporter substrate-binding protein</fullName>
    </submittedName>
</protein>
<evidence type="ECO:0000259" key="3">
    <source>
        <dbReference type="Pfam" id="PF09084"/>
    </source>
</evidence>
<dbReference type="Proteomes" id="UP001596113">
    <property type="component" value="Unassembled WGS sequence"/>
</dbReference>
<gene>
    <name evidence="4" type="ORF">ACFPOF_27765</name>
</gene>
<dbReference type="PROSITE" id="PS51257">
    <property type="entry name" value="PROKAR_LIPOPROTEIN"/>
    <property type="match status" value="1"/>
</dbReference>
<feature type="domain" description="SsuA/THI5-like" evidence="3">
    <location>
        <begin position="91"/>
        <end position="294"/>
    </location>
</feature>
<reference evidence="5" key="1">
    <citation type="journal article" date="2019" name="Int. J. Syst. Evol. Microbiol.">
        <title>The Global Catalogue of Microorganisms (GCM) 10K type strain sequencing project: providing services to taxonomists for standard genome sequencing and annotation.</title>
        <authorList>
            <consortium name="The Broad Institute Genomics Platform"/>
            <consortium name="The Broad Institute Genome Sequencing Center for Infectious Disease"/>
            <person name="Wu L."/>
            <person name="Ma J."/>
        </authorList>
    </citation>
    <scope>NUCLEOTIDE SEQUENCE [LARGE SCALE GENOMIC DNA]</scope>
    <source>
        <strain evidence="5">CGMCC 1.18575</strain>
    </source>
</reference>
<dbReference type="InterPro" id="IPR027939">
    <property type="entry name" value="NMT1/THI5"/>
</dbReference>
<feature type="compositionally biased region" description="Low complexity" evidence="1">
    <location>
        <begin position="30"/>
        <end position="54"/>
    </location>
</feature>
<dbReference type="PANTHER" id="PTHR31528">
    <property type="entry name" value="4-AMINO-5-HYDROXYMETHYL-2-METHYLPYRIMIDINE PHOSPHATE SYNTHASE THI11-RELATED"/>
    <property type="match status" value="1"/>
</dbReference>
<sequence>MKKKSSRLVLSLFSAVLMFVMAACSSNSNNGASPSVSPSASPSETSSVSPSASPDAKPGIDWEARIAANKKAGKITYGTSFYYAASPPDANAVIADELGYFKELGLDVEVIPGLEGEQMKMLAAGRIQFTASGTASTVIQSVANGAEIKGIAVMSPVTIGALMVLDKSGIKSPKDLEGKTVGYKGALPASFKAMFKNAGADISKIKLVSVGFDPTILNTADVDAITVFKSNEPNAMEKLGFKVRLLDPKDYGVNSSSGVVVANNDFVNKYPTAAEDVLRALLKAQEYIASHQDETIKILAGRSETTYNVETETNRLKVEMGIIASSQVSGFGIGLHTAKQWQDEIDMLVNTDSIKKAVPVDQVMDNKLISNIYDGDKLIWIK</sequence>
<proteinExistence type="predicted"/>
<dbReference type="EMBL" id="JBHSMI010000056">
    <property type="protein sequence ID" value="MFC5406547.1"/>
    <property type="molecule type" value="Genomic_DNA"/>
</dbReference>
<feature type="chain" id="PRO_5047225441" evidence="2">
    <location>
        <begin position="23"/>
        <end position="382"/>
    </location>
</feature>
<dbReference type="Pfam" id="PF09084">
    <property type="entry name" value="NMT1"/>
    <property type="match status" value="1"/>
</dbReference>
<dbReference type="RefSeq" id="WP_378138646.1">
    <property type="nucleotide sequence ID" value="NZ_JBHSMI010000056.1"/>
</dbReference>
<evidence type="ECO:0000256" key="1">
    <source>
        <dbReference type="SAM" id="MobiDB-lite"/>
    </source>
</evidence>
<dbReference type="Gene3D" id="3.40.190.10">
    <property type="entry name" value="Periplasmic binding protein-like II"/>
    <property type="match status" value="2"/>
</dbReference>
<feature type="region of interest" description="Disordered" evidence="1">
    <location>
        <begin position="30"/>
        <end position="57"/>
    </location>
</feature>
<keyword evidence="2" id="KW-0732">Signal</keyword>
<feature type="signal peptide" evidence="2">
    <location>
        <begin position="1"/>
        <end position="22"/>
    </location>
</feature>
<dbReference type="InterPro" id="IPR015168">
    <property type="entry name" value="SsuA/THI5"/>
</dbReference>
<evidence type="ECO:0000313" key="5">
    <source>
        <dbReference type="Proteomes" id="UP001596113"/>
    </source>
</evidence>
<comment type="caution">
    <text evidence="4">The sequence shown here is derived from an EMBL/GenBank/DDBJ whole genome shotgun (WGS) entry which is preliminary data.</text>
</comment>
<accession>A0ABW0I229</accession>
<dbReference type="PANTHER" id="PTHR31528:SF3">
    <property type="entry name" value="THIAMINE BIOSYNTHESIS PROTEIN HI_0357-RELATED"/>
    <property type="match status" value="1"/>
</dbReference>
<evidence type="ECO:0000313" key="4">
    <source>
        <dbReference type="EMBL" id="MFC5406547.1"/>
    </source>
</evidence>
<keyword evidence="5" id="KW-1185">Reference proteome</keyword>